<proteinExistence type="predicted"/>
<organism evidence="1 2">
    <name type="scientific">Thermococcus guaymasensis DSM 11113</name>
    <dbReference type="NCBI Taxonomy" id="1432656"/>
    <lineage>
        <taxon>Archaea</taxon>
        <taxon>Methanobacteriati</taxon>
        <taxon>Methanobacteriota</taxon>
        <taxon>Thermococci</taxon>
        <taxon>Thermococcales</taxon>
        <taxon>Thermococcaceae</taxon>
        <taxon>Thermococcus</taxon>
    </lineage>
</organism>
<accession>A0A0X1KNC0</accession>
<evidence type="ECO:0008006" key="3">
    <source>
        <dbReference type="Google" id="ProtNLM"/>
    </source>
</evidence>
<name>A0A0X1KNC0_9EURY</name>
<dbReference type="KEGG" id="tgy:X802_07320"/>
<protein>
    <recommendedName>
        <fullName evidence="3">Peptidase C39-like domain-containing protein</fullName>
    </recommendedName>
</protein>
<evidence type="ECO:0000313" key="2">
    <source>
        <dbReference type="Proteomes" id="UP000062043"/>
    </source>
</evidence>
<sequence length="280" mass="30986">MKWKNRGLGVLLVFLVLGPFLLTTGFSVLGEPILEVTKSPTRTLPVVSKSIALYLAKNELKSVPLMDFKGAEVGDGLVLFYFPDGRPGYYEVPILKGGEVTGVMFVPASKTMPPKWMEVFEGKELVSQSLDKIAERKGIKHYRYVALGGAMFGIQTEDGTIVDLAGREYKVDLKVPFKLSIESEKNTVLWTQLERDVFGSSSRKIIAGVPTWTSTDPGNASTKYPNNVGSVADPWDYWDGCSPIAASMVVAYYDSQFRTSYLRESIIDILHFTMGTNNET</sequence>
<reference evidence="1 2" key="1">
    <citation type="submission" date="2014-01" db="EMBL/GenBank/DDBJ databases">
        <title>Genome sequencing of Thermococcus guaymasensis.</title>
        <authorList>
            <person name="Zhang X."/>
            <person name="Alvare G."/>
            <person name="Fristensky B."/>
            <person name="Chen L."/>
            <person name="Suen T."/>
            <person name="Chen Q."/>
            <person name="Ma K."/>
        </authorList>
    </citation>
    <scope>NUCLEOTIDE SEQUENCE [LARGE SCALE GENOMIC DNA]</scope>
    <source>
        <strain evidence="1 2">DSM 11113</strain>
    </source>
</reference>
<dbReference type="RefSeq" id="WP_062372215.1">
    <property type="nucleotide sequence ID" value="NZ_CP007140.1"/>
</dbReference>
<dbReference type="AlphaFoldDB" id="A0A0X1KNC0"/>
<dbReference type="PATRIC" id="fig|1432656.3.peg.1422"/>
<evidence type="ECO:0000313" key="1">
    <source>
        <dbReference type="EMBL" id="AJC72763.1"/>
    </source>
</evidence>
<dbReference type="EMBL" id="CP007140">
    <property type="protein sequence ID" value="AJC72763.1"/>
    <property type="molecule type" value="Genomic_DNA"/>
</dbReference>
<keyword evidence="2" id="KW-1185">Reference proteome</keyword>
<dbReference type="GeneID" id="27135463"/>
<dbReference type="Proteomes" id="UP000062043">
    <property type="component" value="Chromosome"/>
</dbReference>
<gene>
    <name evidence="1" type="ORF">X802_07320</name>
</gene>
<dbReference type="OrthoDB" id="97769at2157"/>